<reference evidence="3 4" key="1">
    <citation type="journal article" date="2019" name="Int. J. Syst. Evol. Microbiol.">
        <title>The Global Catalogue of Microorganisms (GCM) 10K type strain sequencing project: providing services to taxonomists for standard genome sequencing and annotation.</title>
        <authorList>
            <consortium name="The Broad Institute Genomics Platform"/>
            <consortium name="The Broad Institute Genome Sequencing Center for Infectious Disease"/>
            <person name="Wu L."/>
            <person name="Ma J."/>
        </authorList>
    </citation>
    <scope>NUCLEOTIDE SEQUENCE [LARGE SCALE GENOMIC DNA]</scope>
    <source>
        <strain evidence="3 4">JCM 3272</strain>
    </source>
</reference>
<dbReference type="InterPro" id="IPR010982">
    <property type="entry name" value="Lambda_DNA-bd_dom_sf"/>
</dbReference>
<dbReference type="InterPro" id="IPR001387">
    <property type="entry name" value="Cro/C1-type_HTH"/>
</dbReference>
<name>A0ABN3H3K5_9ACTN</name>
<dbReference type="Gene3D" id="3.40.50.300">
    <property type="entry name" value="P-loop containing nucleotide triphosphate hydrolases"/>
    <property type="match status" value="1"/>
</dbReference>
<evidence type="ECO:0000313" key="4">
    <source>
        <dbReference type="Proteomes" id="UP001501444"/>
    </source>
</evidence>
<feature type="compositionally biased region" description="Basic and acidic residues" evidence="1">
    <location>
        <begin position="120"/>
        <end position="141"/>
    </location>
</feature>
<feature type="domain" description="HTH cro/C1-type" evidence="2">
    <location>
        <begin position="20"/>
        <end position="75"/>
    </location>
</feature>
<feature type="region of interest" description="Disordered" evidence="1">
    <location>
        <begin position="392"/>
        <end position="411"/>
    </location>
</feature>
<dbReference type="SUPFAM" id="SSF47413">
    <property type="entry name" value="lambda repressor-like DNA-binding domains"/>
    <property type="match status" value="1"/>
</dbReference>
<dbReference type="InterPro" id="IPR027417">
    <property type="entry name" value="P-loop_NTPase"/>
</dbReference>
<dbReference type="Gene3D" id="1.10.260.40">
    <property type="entry name" value="lambda repressor-like DNA-binding domains"/>
    <property type="match status" value="1"/>
</dbReference>
<dbReference type="CDD" id="cd00093">
    <property type="entry name" value="HTH_XRE"/>
    <property type="match status" value="1"/>
</dbReference>
<dbReference type="PANTHER" id="PTHR47691">
    <property type="entry name" value="REGULATOR-RELATED"/>
    <property type="match status" value="1"/>
</dbReference>
<dbReference type="PRINTS" id="PR00364">
    <property type="entry name" value="DISEASERSIST"/>
</dbReference>
<feature type="region of interest" description="Disordered" evidence="1">
    <location>
        <begin position="115"/>
        <end position="197"/>
    </location>
</feature>
<sequence>MSPVADHDPQNAGAGFAAALRTRRLARGLTQDELATRAGLGVRTLRELERGRVSRPQRNTVALLADALALTGPDREAFLAASAGRPRARDSIPDAPRTLDAQLVPYVAEAAPNTNGWATRFRETPREDPDSRKVPDNRAREASSTPAMSSARAASDAPAQGGTSAGPQQAPPSKDPSAPSAGRNQQASAGPLPLPTLPPLVGRATDIAELLELLGAPEPDAAVGSGRAGFASDRAAMAPQPGAAAEVIALIGMAGVGKSGLAHSVAHSVALAGWTAVSVTVTNVSEPTDIFSAVAAVFGVARADELVERYAGRRALLVLDGVDRSHRAAVEAIGWLRARVPSVRILATSRRPLAAELPGAVDWQVQPLEVPAAADIETVRRNPAAATDIETARRNPAAATDIETARRNPAAATDIETARRNPAAAADIETVLRNPAAADIEAVRRNPAVALFVERLRLVRREPARDDEIATIAELVRRLDGLPLAIELAAARGRVLELAELLSRYGNRVLALAPTDPADPAGRRLRDAVAASYELLSEREQAALRRLSTLRGRWSVELAEALLDGVVEDVVAVLDRLVGLGLVSVRGPGDLRFRLLDVVLDFAAERCADAGELRAARLRHAEVITRVAVRVSADLTGPASAEAVARLDYLNSDIRSALRYAAVREPEVALRLAGAIPRWCRLRGRDVEAYHLLRRLLDDRRTRDCDPGVRAWAQVGAAMLAMAHGQGVRELCATEAALQVLAGRGDVAGELTARALLAGIWQALGGADEARRHNEVVLGLAIRAGRPREIAVAQNNLAWTDILAGDLTTAARRLAGAGRRAAEAGDARLRALTEANLAEVARLDGRFDEAVDLARGAAAAIGEVGDPIHRVRVLGTLGQAFAEAGRPDEAARVVSELAAVPGSAGTTAMIEGYLALSRGDRPAAAGAFQSAADLLAGRDDIRDVLEALTGLAASADPPRRARAVEDLTGLRERARMALLPRERRLLAHLEGTDEDPLAAMSRLPT</sequence>
<dbReference type="Proteomes" id="UP001501444">
    <property type="component" value="Unassembled WGS sequence"/>
</dbReference>
<organism evidence="3 4">
    <name type="scientific">Dactylosporangium salmoneum</name>
    <dbReference type="NCBI Taxonomy" id="53361"/>
    <lineage>
        <taxon>Bacteria</taxon>
        <taxon>Bacillati</taxon>
        <taxon>Actinomycetota</taxon>
        <taxon>Actinomycetes</taxon>
        <taxon>Micromonosporales</taxon>
        <taxon>Micromonosporaceae</taxon>
        <taxon>Dactylosporangium</taxon>
    </lineage>
</organism>
<dbReference type="PROSITE" id="PS50943">
    <property type="entry name" value="HTH_CROC1"/>
    <property type="match status" value="1"/>
</dbReference>
<keyword evidence="4" id="KW-1185">Reference proteome</keyword>
<dbReference type="RefSeq" id="WP_344616703.1">
    <property type="nucleotide sequence ID" value="NZ_BAAARV010000067.1"/>
</dbReference>
<dbReference type="Pfam" id="PF13560">
    <property type="entry name" value="HTH_31"/>
    <property type="match status" value="1"/>
</dbReference>
<dbReference type="PANTHER" id="PTHR47691:SF3">
    <property type="entry name" value="HTH-TYPE TRANSCRIPTIONAL REGULATOR RV0890C-RELATED"/>
    <property type="match status" value="1"/>
</dbReference>
<comment type="caution">
    <text evidence="3">The sequence shown here is derived from an EMBL/GenBank/DDBJ whole genome shotgun (WGS) entry which is preliminary data.</text>
</comment>
<dbReference type="Gene3D" id="1.25.40.10">
    <property type="entry name" value="Tetratricopeptide repeat domain"/>
    <property type="match status" value="1"/>
</dbReference>
<dbReference type="SMART" id="SM00530">
    <property type="entry name" value="HTH_XRE"/>
    <property type="match status" value="1"/>
</dbReference>
<dbReference type="SUPFAM" id="SSF48452">
    <property type="entry name" value="TPR-like"/>
    <property type="match status" value="1"/>
</dbReference>
<evidence type="ECO:0000313" key="3">
    <source>
        <dbReference type="EMBL" id="GAA2368394.1"/>
    </source>
</evidence>
<evidence type="ECO:0000256" key="1">
    <source>
        <dbReference type="SAM" id="MobiDB-lite"/>
    </source>
</evidence>
<evidence type="ECO:0000259" key="2">
    <source>
        <dbReference type="PROSITE" id="PS50943"/>
    </source>
</evidence>
<accession>A0ABN3H3K5</accession>
<dbReference type="InterPro" id="IPR011990">
    <property type="entry name" value="TPR-like_helical_dom_sf"/>
</dbReference>
<proteinExistence type="predicted"/>
<protein>
    <recommendedName>
        <fullName evidence="2">HTH cro/C1-type domain-containing protein</fullName>
    </recommendedName>
</protein>
<dbReference type="SUPFAM" id="SSF52540">
    <property type="entry name" value="P-loop containing nucleoside triphosphate hydrolases"/>
    <property type="match status" value="1"/>
</dbReference>
<gene>
    <name evidence="3" type="ORF">GCM10010170_068290</name>
</gene>
<dbReference type="EMBL" id="BAAARV010000067">
    <property type="protein sequence ID" value="GAA2368394.1"/>
    <property type="molecule type" value="Genomic_DNA"/>
</dbReference>